<name>A0ABP0QNK4_9DINO</name>
<feature type="transmembrane region" description="Helical" evidence="1">
    <location>
        <begin position="222"/>
        <end position="243"/>
    </location>
</feature>
<feature type="transmembrane region" description="Helical" evidence="1">
    <location>
        <begin position="146"/>
        <end position="165"/>
    </location>
</feature>
<keyword evidence="1" id="KW-1133">Transmembrane helix</keyword>
<sequence>MCCAAGLRLSGCDSEMASRCECRSWPSSKASKSIITNRHLHKSNLGRTFWPEVFSALTMLLPALHGYFRAPDIAASAAFPQGVWALAYAAIFHCPISMAYHLSNAVYDGAPGYDVLCTPFRTADLIAIHLCCVAFGWAESHGHLEYTIFITIINIGCIVSLLHTLICERRGGRHENYLVAFCVFLYTLPVLVRSDYCNYAGIAGSWFLACVFQSLNPKMGGWGHGLFHVMLVPYFHFLMHGAAASR</sequence>
<gene>
    <name evidence="2" type="ORF">CCMP2556_LOCUS43169</name>
</gene>
<protein>
    <submittedName>
        <fullName evidence="2">Uncharacterized protein</fullName>
    </submittedName>
</protein>
<accession>A0ABP0QNK4</accession>
<evidence type="ECO:0000313" key="3">
    <source>
        <dbReference type="Proteomes" id="UP001642484"/>
    </source>
</evidence>
<feature type="transmembrane region" description="Helical" evidence="1">
    <location>
        <begin position="177"/>
        <end position="192"/>
    </location>
</feature>
<keyword evidence="1" id="KW-0472">Membrane</keyword>
<reference evidence="2 3" key="1">
    <citation type="submission" date="2024-02" db="EMBL/GenBank/DDBJ databases">
        <authorList>
            <person name="Chen Y."/>
            <person name="Shah S."/>
            <person name="Dougan E. K."/>
            <person name="Thang M."/>
            <person name="Chan C."/>
        </authorList>
    </citation>
    <scope>NUCLEOTIDE SEQUENCE [LARGE SCALE GENOMIC DNA]</scope>
</reference>
<keyword evidence="3" id="KW-1185">Reference proteome</keyword>
<dbReference type="EMBL" id="CAXAMN010024762">
    <property type="protein sequence ID" value="CAK9089743.1"/>
    <property type="molecule type" value="Genomic_DNA"/>
</dbReference>
<organism evidence="2 3">
    <name type="scientific">Durusdinium trenchii</name>
    <dbReference type="NCBI Taxonomy" id="1381693"/>
    <lineage>
        <taxon>Eukaryota</taxon>
        <taxon>Sar</taxon>
        <taxon>Alveolata</taxon>
        <taxon>Dinophyceae</taxon>
        <taxon>Suessiales</taxon>
        <taxon>Symbiodiniaceae</taxon>
        <taxon>Durusdinium</taxon>
    </lineage>
</organism>
<feature type="transmembrane region" description="Helical" evidence="1">
    <location>
        <begin position="82"/>
        <end position="102"/>
    </location>
</feature>
<evidence type="ECO:0000313" key="2">
    <source>
        <dbReference type="EMBL" id="CAK9089743.1"/>
    </source>
</evidence>
<evidence type="ECO:0000256" key="1">
    <source>
        <dbReference type="SAM" id="Phobius"/>
    </source>
</evidence>
<keyword evidence="1" id="KW-0812">Transmembrane</keyword>
<dbReference type="Proteomes" id="UP001642484">
    <property type="component" value="Unassembled WGS sequence"/>
</dbReference>
<comment type="caution">
    <text evidence="2">The sequence shown here is derived from an EMBL/GenBank/DDBJ whole genome shotgun (WGS) entry which is preliminary data.</text>
</comment>
<proteinExistence type="predicted"/>